<gene>
    <name evidence="1" type="ORF">OIU74_030070</name>
</gene>
<dbReference type="AlphaFoldDB" id="A0A9Q0ZV13"/>
<name>A0A9Q0ZV13_9ROSI</name>
<sequence length="120" mass="12999">MARSFHVASSSASDSHWTSTSHPPVFLILEVDTCHQTPCKYQDAKEFGISPCQIVSAPSELLWLRIIAITTLDPVHGSPALDFTVPFHAPSGTIPGGVFIAAFQPSLSKLCDPLKLFVYC</sequence>
<dbReference type="Proteomes" id="UP001151752">
    <property type="component" value="Chromosome 6"/>
</dbReference>
<organism evidence="1 2">
    <name type="scientific">Salix koriyanagi</name>
    <dbReference type="NCBI Taxonomy" id="2511006"/>
    <lineage>
        <taxon>Eukaryota</taxon>
        <taxon>Viridiplantae</taxon>
        <taxon>Streptophyta</taxon>
        <taxon>Embryophyta</taxon>
        <taxon>Tracheophyta</taxon>
        <taxon>Spermatophyta</taxon>
        <taxon>Magnoliopsida</taxon>
        <taxon>eudicotyledons</taxon>
        <taxon>Gunneridae</taxon>
        <taxon>Pentapetalae</taxon>
        <taxon>rosids</taxon>
        <taxon>fabids</taxon>
        <taxon>Malpighiales</taxon>
        <taxon>Salicaceae</taxon>
        <taxon>Saliceae</taxon>
        <taxon>Salix</taxon>
    </lineage>
</organism>
<accession>A0A9Q0ZV13</accession>
<dbReference type="EMBL" id="JAPFFM010000009">
    <property type="protein sequence ID" value="KAJ6747731.1"/>
    <property type="molecule type" value="Genomic_DNA"/>
</dbReference>
<reference evidence="1" key="2">
    <citation type="journal article" date="2023" name="Int. J. Mol. Sci.">
        <title>De Novo Assembly and Annotation of 11 Diverse Shrub Willow (Salix) Genomes Reveals Novel Gene Organization in Sex-Linked Regions.</title>
        <authorList>
            <person name="Hyden B."/>
            <person name="Feng K."/>
            <person name="Yates T.B."/>
            <person name="Jawdy S."/>
            <person name="Cereghino C."/>
            <person name="Smart L.B."/>
            <person name="Muchero W."/>
        </authorList>
    </citation>
    <scope>NUCLEOTIDE SEQUENCE</scope>
    <source>
        <tissue evidence="1">Shoot tip</tissue>
    </source>
</reference>
<proteinExistence type="predicted"/>
<protein>
    <submittedName>
        <fullName evidence="1">Uncharacterized protein</fullName>
    </submittedName>
</protein>
<evidence type="ECO:0000313" key="2">
    <source>
        <dbReference type="Proteomes" id="UP001151752"/>
    </source>
</evidence>
<keyword evidence="2" id="KW-1185">Reference proteome</keyword>
<reference evidence="1" key="1">
    <citation type="submission" date="2022-11" db="EMBL/GenBank/DDBJ databases">
        <authorList>
            <person name="Hyden B.L."/>
            <person name="Feng K."/>
            <person name="Yates T."/>
            <person name="Jawdy S."/>
            <person name="Smart L.B."/>
            <person name="Muchero W."/>
        </authorList>
    </citation>
    <scope>NUCLEOTIDE SEQUENCE</scope>
    <source>
        <tissue evidence="1">Shoot tip</tissue>
    </source>
</reference>
<comment type="caution">
    <text evidence="1">The sequence shown here is derived from an EMBL/GenBank/DDBJ whole genome shotgun (WGS) entry which is preliminary data.</text>
</comment>
<evidence type="ECO:0000313" key="1">
    <source>
        <dbReference type="EMBL" id="KAJ6747731.1"/>
    </source>
</evidence>